<keyword evidence="3" id="KW-0614">Plasmid</keyword>
<evidence type="ECO:0000256" key="1">
    <source>
        <dbReference type="SAM" id="MobiDB-lite"/>
    </source>
</evidence>
<feature type="region of interest" description="Disordered" evidence="1">
    <location>
        <begin position="177"/>
        <end position="235"/>
    </location>
</feature>
<evidence type="ECO:0000313" key="3">
    <source>
        <dbReference type="EMBL" id="QIC71803.1"/>
    </source>
</evidence>
<gene>
    <name evidence="3" type="ORF">FSC09_15535</name>
</gene>
<dbReference type="EMBL" id="CP044456">
    <property type="protein sequence ID" value="QIC71803.1"/>
    <property type="molecule type" value="Genomic_DNA"/>
</dbReference>
<proteinExistence type="predicted"/>
<dbReference type="AlphaFoldDB" id="A0A6C0Y6S7"/>
<dbReference type="RefSeq" id="WP_163146463.1">
    <property type="nucleotide sequence ID" value="NZ_CP044456.1"/>
</dbReference>
<protein>
    <submittedName>
        <fullName evidence="3">Uncharacterized protein</fullName>
    </submittedName>
</protein>
<keyword evidence="2" id="KW-0812">Transmembrane</keyword>
<accession>A0A6C0Y6S7</accession>
<keyword evidence="2" id="KW-0472">Membrane</keyword>
<evidence type="ECO:0000313" key="4">
    <source>
        <dbReference type="Proteomes" id="UP000503440"/>
    </source>
</evidence>
<feature type="compositionally biased region" description="Basic and acidic residues" evidence="1">
    <location>
        <begin position="219"/>
        <end position="235"/>
    </location>
</feature>
<sequence length="235" mass="26588">MSQKDNLILAIQDNALLENTLVIWLYFSVVIFFVLIVAAFIMRKELHKAITSGNYAPNSQTPKLFRILMSVFFVASAVAVLASGILFFKVQDIRHTLQEQSIMLESTAKKETQAILDYEMNQAMAPITPEEMAQIDRDVRQEIDNSKRLLEEEAKKRAAKDPTTTVENELHKLMNQLKGEVDKAQGRAPAPVEKDPNKSSQENLDAVVEAIFNEPLKQLQEEEKAKKDERVASTQ</sequence>
<keyword evidence="2" id="KW-1133">Transmembrane helix</keyword>
<feature type="transmembrane region" description="Helical" evidence="2">
    <location>
        <begin position="23"/>
        <end position="43"/>
    </location>
</feature>
<feature type="transmembrane region" description="Helical" evidence="2">
    <location>
        <begin position="64"/>
        <end position="88"/>
    </location>
</feature>
<name>A0A6C0Y6S7_9GAMM</name>
<evidence type="ECO:0000256" key="2">
    <source>
        <dbReference type="SAM" id="Phobius"/>
    </source>
</evidence>
<geneLocation type="plasmid" evidence="4">
    <name>pb18-1</name>
</geneLocation>
<dbReference type="Proteomes" id="UP000503440">
    <property type="component" value="Plasmid pB18-1"/>
</dbReference>
<organism evidence="3 4">
    <name type="scientific">Acinetobacter indicus</name>
    <dbReference type="NCBI Taxonomy" id="756892"/>
    <lineage>
        <taxon>Bacteria</taxon>
        <taxon>Pseudomonadati</taxon>
        <taxon>Pseudomonadota</taxon>
        <taxon>Gammaproteobacteria</taxon>
        <taxon>Moraxellales</taxon>
        <taxon>Moraxellaceae</taxon>
        <taxon>Acinetobacter</taxon>
    </lineage>
</organism>
<reference evidence="3 4" key="1">
    <citation type="submission" date="2019-09" db="EMBL/GenBank/DDBJ databases">
        <title>Non-baumannii Acinetobacter spp. carrying blaNDM-1 isolated in China.</title>
        <authorList>
            <person name="Cui C."/>
            <person name="Chen C."/>
            <person name="Sun J."/>
            <person name="Liu Y."/>
        </authorList>
    </citation>
    <scope>NUCLEOTIDE SEQUENCE [LARGE SCALE GENOMIC DNA]</scope>
    <source>
        <strain evidence="3 4">B18</strain>
        <plasmid evidence="4">pb18-1</plasmid>
    </source>
</reference>